<dbReference type="Proteomes" id="UP000887116">
    <property type="component" value="Unassembled WGS sequence"/>
</dbReference>
<proteinExistence type="predicted"/>
<dbReference type="OrthoDB" id="10417535at2759"/>
<dbReference type="AlphaFoldDB" id="A0A8X6HGZ2"/>
<comment type="caution">
    <text evidence="1">The sequence shown here is derived from an EMBL/GenBank/DDBJ whole genome shotgun (WGS) entry which is preliminary data.</text>
</comment>
<evidence type="ECO:0000313" key="1">
    <source>
        <dbReference type="EMBL" id="GFR23746.1"/>
    </source>
</evidence>
<accession>A0A8X6HGZ2</accession>
<organism evidence="1 2">
    <name type="scientific">Trichonephila clavata</name>
    <name type="common">Joro spider</name>
    <name type="synonym">Nephila clavata</name>
    <dbReference type="NCBI Taxonomy" id="2740835"/>
    <lineage>
        <taxon>Eukaryota</taxon>
        <taxon>Metazoa</taxon>
        <taxon>Ecdysozoa</taxon>
        <taxon>Arthropoda</taxon>
        <taxon>Chelicerata</taxon>
        <taxon>Arachnida</taxon>
        <taxon>Araneae</taxon>
        <taxon>Araneomorphae</taxon>
        <taxon>Entelegynae</taxon>
        <taxon>Araneoidea</taxon>
        <taxon>Nephilidae</taxon>
        <taxon>Trichonephila</taxon>
    </lineage>
</organism>
<name>A0A8X6HGZ2_TRICU</name>
<reference evidence="1" key="1">
    <citation type="submission" date="2020-07" db="EMBL/GenBank/DDBJ databases">
        <title>Multicomponent nature underlies the extraordinary mechanical properties of spider dragline silk.</title>
        <authorList>
            <person name="Kono N."/>
            <person name="Nakamura H."/>
            <person name="Mori M."/>
            <person name="Yoshida Y."/>
            <person name="Ohtoshi R."/>
            <person name="Malay A.D."/>
            <person name="Moran D.A.P."/>
            <person name="Tomita M."/>
            <person name="Numata K."/>
            <person name="Arakawa K."/>
        </authorList>
    </citation>
    <scope>NUCLEOTIDE SEQUENCE</scope>
</reference>
<dbReference type="EMBL" id="BMAO01028337">
    <property type="protein sequence ID" value="GFR23746.1"/>
    <property type="molecule type" value="Genomic_DNA"/>
</dbReference>
<gene>
    <name evidence="1" type="ORF">TNCT_186761</name>
</gene>
<keyword evidence="2" id="KW-1185">Reference proteome</keyword>
<protein>
    <submittedName>
        <fullName evidence="1">Uncharacterized protein</fullName>
    </submittedName>
</protein>
<evidence type="ECO:0000313" key="2">
    <source>
        <dbReference type="Proteomes" id="UP000887116"/>
    </source>
</evidence>
<sequence>MSGPFSPKEALPFVVFKVSMGFNWPSTWGELQMKVWRVICASGNDPFSIWGWELSPISTIDAYPIHQCQPPV</sequence>